<protein>
    <submittedName>
        <fullName evidence="2">Uncharacterized protein</fullName>
    </submittedName>
</protein>
<accession>A0A7S1B530</accession>
<sequence length="293" mass="31629">MTDLKSNLPPPSPGQPPTKISPLAPLLRVALVGSNPKQIFQTLRLLLADGLTTSLSTSVGTSVMLHLPHPDRPSGYKYGAVLPPPMEMRVDLVPVSSHFGVKDGSNGGFVSYLERADVYPPRVENGVVVGVAPMNPRGIEACYDDGESSPGVHVVAIGWGAEEIEGVEGMIKSHLETFEGGLTSNGDDDDDGGDTSHCKIGNVVERVREPTLVLCRRFKKSEVGEDTAPSFRLMVKFVQGLIKNAVAKKYAEHYEQFFSSAEEIVDATDIDEKIDLCKNGTSEHKDDTESLVK</sequence>
<name>A0A7S1B530_9STRA</name>
<evidence type="ECO:0000313" key="2">
    <source>
        <dbReference type="EMBL" id="CAD8873982.1"/>
    </source>
</evidence>
<dbReference type="EMBL" id="HBFR01001816">
    <property type="protein sequence ID" value="CAD8873982.1"/>
    <property type="molecule type" value="Transcribed_RNA"/>
</dbReference>
<evidence type="ECO:0000256" key="1">
    <source>
        <dbReference type="SAM" id="MobiDB-lite"/>
    </source>
</evidence>
<reference evidence="2" key="1">
    <citation type="submission" date="2021-01" db="EMBL/GenBank/DDBJ databases">
        <authorList>
            <person name="Corre E."/>
            <person name="Pelletier E."/>
            <person name="Niang G."/>
            <person name="Scheremetjew M."/>
            <person name="Finn R."/>
            <person name="Kale V."/>
            <person name="Holt S."/>
            <person name="Cochrane G."/>
            <person name="Meng A."/>
            <person name="Brown T."/>
            <person name="Cohen L."/>
        </authorList>
    </citation>
    <scope>NUCLEOTIDE SEQUENCE</scope>
    <source>
        <strain evidence="2">308</strain>
    </source>
</reference>
<gene>
    <name evidence="2" type="ORF">CHYS00102_LOCUS1145</name>
</gene>
<proteinExistence type="predicted"/>
<dbReference type="AlphaFoldDB" id="A0A7S1B530"/>
<organism evidence="2">
    <name type="scientific">Corethron hystrix</name>
    <dbReference type="NCBI Taxonomy" id="216773"/>
    <lineage>
        <taxon>Eukaryota</taxon>
        <taxon>Sar</taxon>
        <taxon>Stramenopiles</taxon>
        <taxon>Ochrophyta</taxon>
        <taxon>Bacillariophyta</taxon>
        <taxon>Coscinodiscophyceae</taxon>
        <taxon>Corethrophycidae</taxon>
        <taxon>Corethrales</taxon>
        <taxon>Corethraceae</taxon>
        <taxon>Corethron</taxon>
    </lineage>
</organism>
<feature type="region of interest" description="Disordered" evidence="1">
    <location>
        <begin position="1"/>
        <end position="20"/>
    </location>
</feature>